<comment type="caution">
    <text evidence="1">The sequence shown here is derived from an EMBL/GenBank/DDBJ whole genome shotgun (WGS) entry which is preliminary data.</text>
</comment>
<reference evidence="1" key="2">
    <citation type="journal article" date="2023" name="Int. J. Mol. Sci.">
        <title>De Novo Assembly and Annotation of 11 Diverse Shrub Willow (Salix) Genomes Reveals Novel Gene Organization in Sex-Linked Regions.</title>
        <authorList>
            <person name="Hyden B."/>
            <person name="Feng K."/>
            <person name="Yates T.B."/>
            <person name="Jawdy S."/>
            <person name="Cereghino C."/>
            <person name="Smart L.B."/>
            <person name="Muchero W."/>
        </authorList>
    </citation>
    <scope>NUCLEOTIDE SEQUENCE</scope>
    <source>
        <tissue evidence="1">Shoot tip</tissue>
    </source>
</reference>
<keyword evidence="2" id="KW-1185">Reference proteome</keyword>
<gene>
    <name evidence="1" type="ORF">OIU77_004209</name>
</gene>
<proteinExistence type="predicted"/>
<reference evidence="1" key="1">
    <citation type="submission" date="2022-10" db="EMBL/GenBank/DDBJ databases">
        <authorList>
            <person name="Hyden B.L."/>
            <person name="Feng K."/>
            <person name="Yates T."/>
            <person name="Jawdy S."/>
            <person name="Smart L.B."/>
            <person name="Muchero W."/>
        </authorList>
    </citation>
    <scope>NUCLEOTIDE SEQUENCE</scope>
    <source>
        <tissue evidence="1">Shoot tip</tissue>
    </source>
</reference>
<name>A0ABQ9ATL4_9ROSI</name>
<dbReference type="EMBL" id="JAPFFI010000015">
    <property type="protein sequence ID" value="KAJ6360151.1"/>
    <property type="molecule type" value="Genomic_DNA"/>
</dbReference>
<sequence length="107" mass="12202">MLDLTKYPTLFERKNILSLVKVVDSDSIDTVQRVVKFKARIPIKFLARGRREKWGGGCRIKAAAVNLYLSPSEVMKPESPGLFDFDFEPEEKPGSWKVQDEPSPSQF</sequence>
<organism evidence="1 2">
    <name type="scientific">Salix suchowensis</name>
    <dbReference type="NCBI Taxonomy" id="1278906"/>
    <lineage>
        <taxon>Eukaryota</taxon>
        <taxon>Viridiplantae</taxon>
        <taxon>Streptophyta</taxon>
        <taxon>Embryophyta</taxon>
        <taxon>Tracheophyta</taxon>
        <taxon>Spermatophyta</taxon>
        <taxon>Magnoliopsida</taxon>
        <taxon>eudicotyledons</taxon>
        <taxon>Gunneridae</taxon>
        <taxon>Pentapetalae</taxon>
        <taxon>rosids</taxon>
        <taxon>fabids</taxon>
        <taxon>Malpighiales</taxon>
        <taxon>Salicaceae</taxon>
        <taxon>Saliceae</taxon>
        <taxon>Salix</taxon>
    </lineage>
</organism>
<evidence type="ECO:0000313" key="1">
    <source>
        <dbReference type="EMBL" id="KAJ6360151.1"/>
    </source>
</evidence>
<accession>A0ABQ9ATL4</accession>
<evidence type="ECO:0000313" key="2">
    <source>
        <dbReference type="Proteomes" id="UP001141253"/>
    </source>
</evidence>
<protein>
    <submittedName>
        <fullName evidence="1">Uncharacterized protein</fullName>
    </submittedName>
</protein>
<dbReference type="Proteomes" id="UP001141253">
    <property type="component" value="Chromosome 13"/>
</dbReference>